<reference evidence="3 4" key="1">
    <citation type="journal article" date="2023" name="Hortic Res">
        <title>The complete reference genome for grapevine (Vitis vinifera L.) genetics and breeding.</title>
        <authorList>
            <person name="Shi X."/>
            <person name="Cao S."/>
            <person name="Wang X."/>
            <person name="Huang S."/>
            <person name="Wang Y."/>
            <person name="Liu Z."/>
            <person name="Liu W."/>
            <person name="Leng X."/>
            <person name="Peng Y."/>
            <person name="Wang N."/>
            <person name="Wang Y."/>
            <person name="Ma Z."/>
            <person name="Xu X."/>
            <person name="Zhang F."/>
            <person name="Xue H."/>
            <person name="Zhong H."/>
            <person name="Wang Y."/>
            <person name="Zhang K."/>
            <person name="Velt A."/>
            <person name="Avia K."/>
            <person name="Holtgrawe D."/>
            <person name="Grimplet J."/>
            <person name="Matus J.T."/>
            <person name="Ware D."/>
            <person name="Wu X."/>
            <person name="Wang H."/>
            <person name="Liu C."/>
            <person name="Fang Y."/>
            <person name="Rustenholz C."/>
            <person name="Cheng Z."/>
            <person name="Xiao H."/>
            <person name="Zhou Y."/>
        </authorList>
    </citation>
    <scope>NUCLEOTIDE SEQUENCE [LARGE SCALE GENOMIC DNA]</scope>
    <source>
        <strain evidence="4">cv. Pinot noir / PN40024</strain>
        <tissue evidence="3">Leaf</tissue>
    </source>
</reference>
<evidence type="ECO:0000313" key="4">
    <source>
        <dbReference type="Proteomes" id="UP001227230"/>
    </source>
</evidence>
<feature type="region of interest" description="Disordered" evidence="2">
    <location>
        <begin position="91"/>
        <end position="119"/>
    </location>
</feature>
<keyword evidence="4" id="KW-1185">Reference proteome</keyword>
<gene>
    <name evidence="3" type="ORF">VitviT2T_015725</name>
</gene>
<evidence type="ECO:0000313" key="3">
    <source>
        <dbReference type="EMBL" id="WJZ97091.1"/>
    </source>
</evidence>
<keyword evidence="1" id="KW-0175">Coiled coil</keyword>
<feature type="coiled-coil region" evidence="1">
    <location>
        <begin position="5"/>
        <end position="32"/>
    </location>
</feature>
<protein>
    <submittedName>
        <fullName evidence="3">Uncharacterized protein</fullName>
    </submittedName>
</protein>
<feature type="compositionally biased region" description="Basic and acidic residues" evidence="2">
    <location>
        <begin position="106"/>
        <end position="119"/>
    </location>
</feature>
<dbReference type="Proteomes" id="UP001227230">
    <property type="component" value="Chromosome 10"/>
</dbReference>
<proteinExistence type="predicted"/>
<name>A0ABY9CRF0_VITVI</name>
<sequence length="119" mass="13522">MELKNDVLQADIRQLKLDMATLESSKTKTEEEGVQLKSELEQTMFGFAKEKKKLEVAYQQQVDDMFFYGYHCCMKKHGIINDITSIPSNEENKAELVEGVGQGDNSRVKDESTTTGHED</sequence>
<dbReference type="EMBL" id="CP126657">
    <property type="protein sequence ID" value="WJZ97091.1"/>
    <property type="molecule type" value="Genomic_DNA"/>
</dbReference>
<organism evidence="3 4">
    <name type="scientific">Vitis vinifera</name>
    <name type="common">Grape</name>
    <dbReference type="NCBI Taxonomy" id="29760"/>
    <lineage>
        <taxon>Eukaryota</taxon>
        <taxon>Viridiplantae</taxon>
        <taxon>Streptophyta</taxon>
        <taxon>Embryophyta</taxon>
        <taxon>Tracheophyta</taxon>
        <taxon>Spermatophyta</taxon>
        <taxon>Magnoliopsida</taxon>
        <taxon>eudicotyledons</taxon>
        <taxon>Gunneridae</taxon>
        <taxon>Pentapetalae</taxon>
        <taxon>rosids</taxon>
        <taxon>Vitales</taxon>
        <taxon>Vitaceae</taxon>
        <taxon>Viteae</taxon>
        <taxon>Vitis</taxon>
    </lineage>
</organism>
<evidence type="ECO:0000256" key="2">
    <source>
        <dbReference type="SAM" id="MobiDB-lite"/>
    </source>
</evidence>
<accession>A0ABY9CRF0</accession>
<evidence type="ECO:0000256" key="1">
    <source>
        <dbReference type="SAM" id="Coils"/>
    </source>
</evidence>